<evidence type="ECO:0000313" key="9">
    <source>
        <dbReference type="Proteomes" id="UP001187531"/>
    </source>
</evidence>
<keyword evidence="9" id="KW-1185">Reference proteome</keyword>
<dbReference type="SUPFAM" id="SSF56204">
    <property type="entry name" value="Hect, E3 ligase catalytic domain"/>
    <property type="match status" value="1"/>
</dbReference>
<evidence type="ECO:0000313" key="8">
    <source>
        <dbReference type="EMBL" id="KAK2710807.1"/>
    </source>
</evidence>
<evidence type="ECO:0000256" key="6">
    <source>
        <dbReference type="PROSITE-ProRule" id="PRU00104"/>
    </source>
</evidence>
<dbReference type="AlphaFoldDB" id="A0AA88HTJ4"/>
<dbReference type="GO" id="GO:0061630">
    <property type="term" value="F:ubiquitin protein ligase activity"/>
    <property type="evidence" value="ECO:0007669"/>
    <property type="project" value="UniProtKB-EC"/>
</dbReference>
<evidence type="ECO:0000256" key="1">
    <source>
        <dbReference type="ARBA" id="ARBA00000885"/>
    </source>
</evidence>
<evidence type="ECO:0000256" key="4">
    <source>
        <dbReference type="ARBA" id="ARBA00022679"/>
    </source>
</evidence>
<dbReference type="EC" id="2.3.2.26" evidence="3"/>
<keyword evidence="4" id="KW-0808">Transferase</keyword>
<dbReference type="PANTHER" id="PTHR11254:SF440">
    <property type="entry name" value="E3 UBIQUITIN-PROTEIN LIGASE NEDD-4"/>
    <property type="match status" value="1"/>
</dbReference>
<dbReference type="PANTHER" id="PTHR11254">
    <property type="entry name" value="HECT DOMAIN UBIQUITIN-PROTEIN LIGASE"/>
    <property type="match status" value="1"/>
</dbReference>
<dbReference type="InterPro" id="IPR035983">
    <property type="entry name" value="Hect_E3_ubiquitin_ligase"/>
</dbReference>
<dbReference type="GO" id="GO:0009966">
    <property type="term" value="P:regulation of signal transduction"/>
    <property type="evidence" value="ECO:0007669"/>
    <property type="project" value="UniProtKB-ARBA"/>
</dbReference>
<accession>A0AA88HTJ4</accession>
<dbReference type="PROSITE" id="PS50237">
    <property type="entry name" value="HECT"/>
    <property type="match status" value="1"/>
</dbReference>
<evidence type="ECO:0000259" key="7">
    <source>
        <dbReference type="PROSITE" id="PS50237"/>
    </source>
</evidence>
<evidence type="ECO:0000256" key="2">
    <source>
        <dbReference type="ARBA" id="ARBA00004906"/>
    </source>
</evidence>
<dbReference type="GO" id="GO:0006511">
    <property type="term" value="P:ubiquitin-dependent protein catabolic process"/>
    <property type="evidence" value="ECO:0007669"/>
    <property type="project" value="TreeGrafter"/>
</dbReference>
<comment type="pathway">
    <text evidence="2">Protein modification; protein ubiquitination.</text>
</comment>
<dbReference type="Proteomes" id="UP001187531">
    <property type="component" value="Unassembled WGS sequence"/>
</dbReference>
<dbReference type="GO" id="GO:0005737">
    <property type="term" value="C:cytoplasm"/>
    <property type="evidence" value="ECO:0007669"/>
    <property type="project" value="TreeGrafter"/>
</dbReference>
<dbReference type="Gene3D" id="3.30.2410.10">
    <property type="entry name" value="Hect, E3 ligase catalytic domain"/>
    <property type="match status" value="1"/>
</dbReference>
<feature type="domain" description="HECT" evidence="7">
    <location>
        <begin position="62"/>
        <end position="207"/>
    </location>
</feature>
<dbReference type="EMBL" id="JAVRJZ010000016">
    <property type="protein sequence ID" value="KAK2710807.1"/>
    <property type="molecule type" value="Genomic_DNA"/>
</dbReference>
<comment type="caution">
    <text evidence="8">The sequence shown here is derived from an EMBL/GenBank/DDBJ whole genome shotgun (WGS) entry which is preliminary data.</text>
</comment>
<comment type="catalytic activity">
    <reaction evidence="1">
        <text>S-ubiquitinyl-[E2 ubiquitin-conjugating enzyme]-L-cysteine + [acceptor protein]-L-lysine = [E2 ubiquitin-conjugating enzyme]-L-cysteine + N(6)-ubiquitinyl-[acceptor protein]-L-lysine.</text>
        <dbReference type="EC" id="2.3.2.26"/>
    </reaction>
</comment>
<protein>
    <recommendedName>
        <fullName evidence="3">HECT-type E3 ubiquitin transferase</fullName>
        <ecNumber evidence="3">2.3.2.26</ecNumber>
    </recommendedName>
</protein>
<proteinExistence type="predicted"/>
<dbReference type="InterPro" id="IPR050409">
    <property type="entry name" value="E3_ubiq-protein_ligase"/>
</dbReference>
<reference evidence="8" key="1">
    <citation type="submission" date="2023-07" db="EMBL/GenBank/DDBJ databases">
        <title>Chromosome-level genome assembly of Artemia franciscana.</title>
        <authorList>
            <person name="Jo E."/>
        </authorList>
    </citation>
    <scope>NUCLEOTIDE SEQUENCE</scope>
    <source>
        <tissue evidence="8">Whole body</tissue>
    </source>
</reference>
<dbReference type="InterPro" id="IPR000569">
    <property type="entry name" value="HECT_dom"/>
</dbReference>
<comment type="caution">
    <text evidence="6">Lacks conserved residue(s) required for the propagation of feature annotation.</text>
</comment>
<organism evidence="8 9">
    <name type="scientific">Artemia franciscana</name>
    <name type="common">Brine shrimp</name>
    <name type="synonym">Artemia sanfranciscana</name>
    <dbReference type="NCBI Taxonomy" id="6661"/>
    <lineage>
        <taxon>Eukaryota</taxon>
        <taxon>Metazoa</taxon>
        <taxon>Ecdysozoa</taxon>
        <taxon>Arthropoda</taxon>
        <taxon>Crustacea</taxon>
        <taxon>Branchiopoda</taxon>
        <taxon>Anostraca</taxon>
        <taxon>Artemiidae</taxon>
        <taxon>Artemia</taxon>
    </lineage>
</organism>
<dbReference type="GO" id="GO:0016567">
    <property type="term" value="P:protein ubiquitination"/>
    <property type="evidence" value="ECO:0007669"/>
    <property type="project" value="TreeGrafter"/>
</dbReference>
<keyword evidence="5 6" id="KW-0833">Ubl conjugation pathway</keyword>
<gene>
    <name evidence="8" type="ORF">QYM36_012104</name>
</gene>
<evidence type="ECO:0000256" key="3">
    <source>
        <dbReference type="ARBA" id="ARBA00012485"/>
    </source>
</evidence>
<dbReference type="SMART" id="SM00119">
    <property type="entry name" value="HECTc"/>
    <property type="match status" value="1"/>
</dbReference>
<dbReference type="Pfam" id="PF00632">
    <property type="entry name" value="HECT"/>
    <property type="match status" value="1"/>
</dbReference>
<name>A0AA88HTJ4_ARTSF</name>
<sequence length="229" mass="26198">MAYSIPCGERPSDHEDVRVSSVYDDLVDEKISVEEAVNHEALQAVLLRLEAFLKSRSVSENQTFTLLWKNDVDDLGLQFTVDEAIDGYCKEVGLFEEGRFINVTNDNKNVYCDSMFSWKAGTSFIEEINGIIGGFNDIIPYELLSNSTARQLKDSLVGLQNIDVKDWKDCTTYSDYKTDDKIITLFWEFVVSFAENDKRQILKLWTGLRIFLLEDSGVFGWLIILGSWK</sequence>
<dbReference type="Gene3D" id="3.30.2160.10">
    <property type="entry name" value="Hect, E3 ligase catalytic domain"/>
    <property type="match status" value="1"/>
</dbReference>
<evidence type="ECO:0000256" key="5">
    <source>
        <dbReference type="ARBA" id="ARBA00022786"/>
    </source>
</evidence>
<dbReference type="Gene3D" id="3.90.1750.10">
    <property type="entry name" value="Hect, E3 ligase catalytic domains"/>
    <property type="match status" value="1"/>
</dbReference>